<reference evidence="2" key="1">
    <citation type="submission" date="2015-03" db="EMBL/GenBank/DDBJ databases">
        <authorList>
            <consortium name="Pathogen Informatics"/>
        </authorList>
    </citation>
    <scope>NUCLEOTIDE SEQUENCE [LARGE SCALE GENOMIC DNA]</scope>
    <source>
        <strain evidence="2">R148</strain>
    </source>
</reference>
<evidence type="ECO:0000313" key="1">
    <source>
        <dbReference type="EMBL" id="CRY54170.1"/>
    </source>
</evidence>
<gene>
    <name evidence="1" type="ORF">ERS008476_01083</name>
</gene>
<dbReference type="AlphaFoldDB" id="A0A0H5LSX0"/>
<evidence type="ECO:0000313" key="2">
    <source>
        <dbReference type="Proteomes" id="UP000043316"/>
    </source>
</evidence>
<dbReference type="EMBL" id="CWJI01000001">
    <property type="protein sequence ID" value="CRY54170.1"/>
    <property type="molecule type" value="Genomic_DNA"/>
</dbReference>
<accession>A0A0H5LSX0</accession>
<protein>
    <submittedName>
        <fullName evidence="1">Uncharacterized protein</fullName>
    </submittedName>
</protein>
<sequence length="60" mass="6595">MEYILSLLLFSAIPVSQGPMVQPCNSSTMLEARCIVDELGPDVGSDEYKRCQARGGCNYH</sequence>
<dbReference type="GeneID" id="61814335"/>
<organism evidence="1 2">
    <name type="scientific">Yersinia intermedia</name>
    <dbReference type="NCBI Taxonomy" id="631"/>
    <lineage>
        <taxon>Bacteria</taxon>
        <taxon>Pseudomonadati</taxon>
        <taxon>Pseudomonadota</taxon>
        <taxon>Gammaproteobacteria</taxon>
        <taxon>Enterobacterales</taxon>
        <taxon>Yersiniaceae</taxon>
        <taxon>Yersinia</taxon>
    </lineage>
</organism>
<dbReference type="RefSeq" id="WP_019209696.1">
    <property type="nucleotide sequence ID" value="NZ_CWJI01000001.1"/>
</dbReference>
<dbReference type="Proteomes" id="UP000043316">
    <property type="component" value="Unassembled WGS sequence"/>
</dbReference>
<name>A0A0H5LSX0_YERIN</name>
<proteinExistence type="predicted"/>